<dbReference type="EMBL" id="JBBPFD010000008">
    <property type="protein sequence ID" value="KAK7916149.1"/>
    <property type="molecule type" value="Genomic_DNA"/>
</dbReference>
<evidence type="ECO:0000256" key="1">
    <source>
        <dbReference type="SAM" id="MobiDB-lite"/>
    </source>
</evidence>
<feature type="compositionally biased region" description="Polar residues" evidence="1">
    <location>
        <begin position="9"/>
        <end position="26"/>
    </location>
</feature>
<protein>
    <submittedName>
        <fullName evidence="2">Uncharacterized protein</fullName>
    </submittedName>
</protein>
<comment type="caution">
    <text evidence="2">The sequence shown here is derived from an EMBL/GenBank/DDBJ whole genome shotgun (WGS) entry which is preliminary data.</text>
</comment>
<evidence type="ECO:0000313" key="3">
    <source>
        <dbReference type="Proteomes" id="UP001460270"/>
    </source>
</evidence>
<accession>A0AAW0PCS8</accession>
<dbReference type="AlphaFoldDB" id="A0AAW0PCS8"/>
<gene>
    <name evidence="2" type="ORF">WMY93_011910</name>
</gene>
<name>A0AAW0PCS8_9GOBI</name>
<reference evidence="3" key="1">
    <citation type="submission" date="2024-04" db="EMBL/GenBank/DDBJ databases">
        <title>Salinicola lusitanus LLJ914,a marine bacterium isolated from the Okinawa Trough.</title>
        <authorList>
            <person name="Li J."/>
        </authorList>
    </citation>
    <scope>NUCLEOTIDE SEQUENCE [LARGE SCALE GENOMIC DNA]</scope>
</reference>
<organism evidence="2 3">
    <name type="scientific">Mugilogobius chulae</name>
    <name type="common">yellowstripe goby</name>
    <dbReference type="NCBI Taxonomy" id="88201"/>
    <lineage>
        <taxon>Eukaryota</taxon>
        <taxon>Metazoa</taxon>
        <taxon>Chordata</taxon>
        <taxon>Craniata</taxon>
        <taxon>Vertebrata</taxon>
        <taxon>Euteleostomi</taxon>
        <taxon>Actinopterygii</taxon>
        <taxon>Neopterygii</taxon>
        <taxon>Teleostei</taxon>
        <taxon>Neoteleostei</taxon>
        <taxon>Acanthomorphata</taxon>
        <taxon>Gobiaria</taxon>
        <taxon>Gobiiformes</taxon>
        <taxon>Gobioidei</taxon>
        <taxon>Gobiidae</taxon>
        <taxon>Gobionellinae</taxon>
        <taxon>Mugilogobius</taxon>
    </lineage>
</organism>
<dbReference type="Proteomes" id="UP001460270">
    <property type="component" value="Unassembled WGS sequence"/>
</dbReference>
<evidence type="ECO:0000313" key="2">
    <source>
        <dbReference type="EMBL" id="KAK7916149.1"/>
    </source>
</evidence>
<sequence length="124" mass="13847">MSCAETKQKQQNSGQLDNEIRSSASTSDKRHLFASYVSSSAPINVIEVIIGENNLCDCCRGARVMTSPQTVDSTRDKGKYTQFHFVLFKKSLSMKGSVKELTIVEIITHVESLLRADNTHHSQR</sequence>
<keyword evidence="3" id="KW-1185">Reference proteome</keyword>
<proteinExistence type="predicted"/>
<feature type="region of interest" description="Disordered" evidence="1">
    <location>
        <begin position="1"/>
        <end position="27"/>
    </location>
</feature>